<dbReference type="Gene3D" id="3.40.50.10490">
    <property type="entry name" value="Glucose-6-phosphate isomerase like protein, domain 1"/>
    <property type="match status" value="1"/>
</dbReference>
<dbReference type="InterPro" id="IPR035466">
    <property type="entry name" value="GlmS/AgaS_SIS"/>
</dbReference>
<accession>A0ABT4SDH5</accession>
<dbReference type="EC" id="2.6.1.16" evidence="2"/>
<evidence type="ECO:0000313" key="7">
    <source>
        <dbReference type="Proteomes" id="UP001144036"/>
    </source>
</evidence>
<reference evidence="6" key="1">
    <citation type="submission" date="2022-11" db="EMBL/GenBank/DDBJ databases">
        <title>Nonomuraea corallina sp. nov., a new species of the genus Nonomuraea isolated from sea side sediment in Thai sea.</title>
        <authorList>
            <person name="Ngamcharungchit C."/>
            <person name="Matsumoto A."/>
            <person name="Suriyachadkun C."/>
            <person name="Panbangred W."/>
            <person name="Inahashi Y."/>
            <person name="Intra B."/>
        </authorList>
    </citation>
    <scope>NUCLEOTIDE SEQUENCE</scope>
    <source>
        <strain evidence="6">MCN248</strain>
    </source>
</reference>
<dbReference type="PROSITE" id="PS51464">
    <property type="entry name" value="SIS"/>
    <property type="match status" value="1"/>
</dbReference>
<name>A0ABT4SDH5_9ACTN</name>
<evidence type="ECO:0000256" key="4">
    <source>
        <dbReference type="ARBA" id="ARBA00022737"/>
    </source>
</evidence>
<dbReference type="PANTHER" id="PTHR10937:SF0">
    <property type="entry name" value="GLUTAMINE--FRUCTOSE-6-PHOSPHATE TRANSAMINASE (ISOMERIZING)"/>
    <property type="match status" value="1"/>
</dbReference>
<keyword evidence="7" id="KW-1185">Reference proteome</keyword>
<protein>
    <recommendedName>
        <fullName evidence="3">Glutamine--fructose-6-phosphate aminotransferase [isomerizing]</fullName>
        <ecNumber evidence="2">2.6.1.16</ecNumber>
    </recommendedName>
</protein>
<comment type="catalytic activity">
    <reaction evidence="1">
        <text>D-fructose 6-phosphate + L-glutamine = D-glucosamine 6-phosphate + L-glutamate</text>
        <dbReference type="Rhea" id="RHEA:13237"/>
        <dbReference type="ChEBI" id="CHEBI:29985"/>
        <dbReference type="ChEBI" id="CHEBI:58359"/>
        <dbReference type="ChEBI" id="CHEBI:58725"/>
        <dbReference type="ChEBI" id="CHEBI:61527"/>
        <dbReference type="EC" id="2.6.1.16"/>
    </reaction>
</comment>
<dbReference type="EMBL" id="JAPNNL010000064">
    <property type="protein sequence ID" value="MDA0635256.1"/>
    <property type="molecule type" value="Genomic_DNA"/>
</dbReference>
<proteinExistence type="predicted"/>
<evidence type="ECO:0000313" key="6">
    <source>
        <dbReference type="EMBL" id="MDA0635256.1"/>
    </source>
</evidence>
<comment type="caution">
    <text evidence="6">The sequence shown here is derived from an EMBL/GenBank/DDBJ whole genome shotgun (WGS) entry which is preliminary data.</text>
</comment>
<dbReference type="Pfam" id="PF01380">
    <property type="entry name" value="SIS"/>
    <property type="match status" value="1"/>
</dbReference>
<keyword evidence="4" id="KW-0677">Repeat</keyword>
<feature type="domain" description="SIS" evidence="5">
    <location>
        <begin position="30"/>
        <end position="166"/>
    </location>
</feature>
<dbReference type="Proteomes" id="UP001144036">
    <property type="component" value="Unassembled WGS sequence"/>
</dbReference>
<dbReference type="CDD" id="cd05008">
    <property type="entry name" value="SIS_GlmS_GlmD_1"/>
    <property type="match status" value="1"/>
</dbReference>
<dbReference type="RefSeq" id="WP_270156098.1">
    <property type="nucleotide sequence ID" value="NZ_JAPNNL010000064.1"/>
</dbReference>
<evidence type="ECO:0000256" key="1">
    <source>
        <dbReference type="ARBA" id="ARBA00001031"/>
    </source>
</evidence>
<sequence>MNPELFLADLEAKPAALAELAGTLDAADPFAELPEDIGRVLFLGMGSSRYAAGVAALRLRAAGVDAWAEYASAAATFPPDPRTLVVPISATGGSRETLDAVARYADGPSYLMALTNAPDSPLARAARAVIPMRAGEERGGVACRTFQHTLALLLALEARLTGARADVAALVRRAAEATSDLLERRDDWLPTVLELLDGPHGVYTIAPAERLSSAEQSALMVREGPRRQADACETGDWAHVDVYLTKTLSYRALLFPGSGYDEQAMDWVRQRGSTVVAVGAEVKDATAVVRYAHDDDPDVRLLTETLVAELVAASWWSAQAR</sequence>
<evidence type="ECO:0000256" key="2">
    <source>
        <dbReference type="ARBA" id="ARBA00012916"/>
    </source>
</evidence>
<dbReference type="SUPFAM" id="SSF53697">
    <property type="entry name" value="SIS domain"/>
    <property type="match status" value="1"/>
</dbReference>
<organism evidence="6 7">
    <name type="scientific">Nonomuraea corallina</name>
    <dbReference type="NCBI Taxonomy" id="2989783"/>
    <lineage>
        <taxon>Bacteria</taxon>
        <taxon>Bacillati</taxon>
        <taxon>Actinomycetota</taxon>
        <taxon>Actinomycetes</taxon>
        <taxon>Streptosporangiales</taxon>
        <taxon>Streptosporangiaceae</taxon>
        <taxon>Nonomuraea</taxon>
    </lineage>
</organism>
<dbReference type="PANTHER" id="PTHR10937">
    <property type="entry name" value="GLUCOSAMINE--FRUCTOSE-6-PHOSPHATE AMINOTRANSFERASE, ISOMERIZING"/>
    <property type="match status" value="1"/>
</dbReference>
<dbReference type="InterPro" id="IPR046348">
    <property type="entry name" value="SIS_dom_sf"/>
</dbReference>
<evidence type="ECO:0000256" key="3">
    <source>
        <dbReference type="ARBA" id="ARBA00016090"/>
    </source>
</evidence>
<gene>
    <name evidence="6" type="ORF">OUY22_17690</name>
</gene>
<evidence type="ECO:0000259" key="5">
    <source>
        <dbReference type="PROSITE" id="PS51464"/>
    </source>
</evidence>
<dbReference type="InterPro" id="IPR001347">
    <property type="entry name" value="SIS_dom"/>
</dbReference>